<dbReference type="PROSITE" id="PS50975">
    <property type="entry name" value="ATP_GRASP"/>
    <property type="match status" value="1"/>
</dbReference>
<dbReference type="CDD" id="cd06850">
    <property type="entry name" value="biotinyl_domain"/>
    <property type="match status" value="1"/>
</dbReference>
<name>A0A919PF52_9ACTN</name>
<dbReference type="PROSITE" id="PS50968">
    <property type="entry name" value="BIOTINYL_LIPOYL"/>
    <property type="match status" value="1"/>
</dbReference>
<protein>
    <recommendedName>
        <fullName evidence="2">biotin carboxylase</fullName>
        <ecNumber evidence="2">6.3.4.14</ecNumber>
    </recommendedName>
</protein>
<feature type="domain" description="CoA carboxyltransferase C-terminal" evidence="15">
    <location>
        <begin position="1540"/>
        <end position="1823"/>
    </location>
</feature>
<dbReference type="Pfam" id="PF01039">
    <property type="entry name" value="Carboxyl_trans"/>
    <property type="match status" value="1"/>
</dbReference>
<dbReference type="PANTHER" id="PTHR18866:SF33">
    <property type="entry name" value="METHYLCROTONOYL-COA CARBOXYLASE SUBUNIT ALPHA, MITOCHONDRIAL-RELATED"/>
    <property type="match status" value="1"/>
</dbReference>
<evidence type="ECO:0000313" key="17">
    <source>
        <dbReference type="Proteomes" id="UP000660611"/>
    </source>
</evidence>
<evidence type="ECO:0000256" key="6">
    <source>
        <dbReference type="ARBA" id="ARBA00022832"/>
    </source>
</evidence>
<dbReference type="Gene3D" id="3.90.226.10">
    <property type="entry name" value="2-enoyl-CoA Hydratase, Chain A, domain 1"/>
    <property type="match status" value="2"/>
</dbReference>
<evidence type="ECO:0000256" key="4">
    <source>
        <dbReference type="ARBA" id="ARBA00022598"/>
    </source>
</evidence>
<feature type="domain" description="ATP-grasp" evidence="13">
    <location>
        <begin position="125"/>
        <end position="323"/>
    </location>
</feature>
<keyword evidence="8" id="KW-0443">Lipid metabolism</keyword>
<evidence type="ECO:0000259" key="12">
    <source>
        <dbReference type="PROSITE" id="PS50968"/>
    </source>
</evidence>
<evidence type="ECO:0000259" key="15">
    <source>
        <dbReference type="PROSITE" id="PS50989"/>
    </source>
</evidence>
<dbReference type="InterPro" id="IPR011764">
    <property type="entry name" value="Biotin_carboxylation_dom"/>
</dbReference>
<dbReference type="InterPro" id="IPR005481">
    <property type="entry name" value="BC-like_N"/>
</dbReference>
<keyword evidence="9" id="KW-0275">Fatty acid biosynthesis</keyword>
<dbReference type="SUPFAM" id="SSF51246">
    <property type="entry name" value="Rudiment single hybrid motif"/>
    <property type="match status" value="1"/>
</dbReference>
<keyword evidence="10" id="KW-0092">Biotin</keyword>
<dbReference type="SUPFAM" id="SSF52096">
    <property type="entry name" value="ClpP/crotonase"/>
    <property type="match status" value="2"/>
</dbReference>
<dbReference type="InterPro" id="IPR011761">
    <property type="entry name" value="ATP-grasp"/>
</dbReference>
<gene>
    <name evidence="16" type="ORF">Dsi01nite_010830</name>
</gene>
<keyword evidence="17" id="KW-1185">Reference proteome</keyword>
<evidence type="ECO:0000256" key="11">
    <source>
        <dbReference type="PROSITE-ProRule" id="PRU00409"/>
    </source>
</evidence>
<dbReference type="GO" id="GO:0006633">
    <property type="term" value="P:fatty acid biosynthetic process"/>
    <property type="evidence" value="ECO:0007669"/>
    <property type="project" value="UniProtKB-KW"/>
</dbReference>
<dbReference type="GO" id="GO:0046872">
    <property type="term" value="F:metal ion binding"/>
    <property type="evidence" value="ECO:0007669"/>
    <property type="project" value="InterPro"/>
</dbReference>
<comment type="caution">
    <text evidence="16">The sequence shown here is derived from an EMBL/GenBank/DDBJ whole genome shotgun (WGS) entry which is preliminary data.</text>
</comment>
<feature type="domain" description="Biotin carboxylation" evidence="14">
    <location>
        <begin position="1"/>
        <end position="452"/>
    </location>
</feature>
<dbReference type="InterPro" id="IPR029045">
    <property type="entry name" value="ClpP/crotonase-like_dom_sf"/>
</dbReference>
<evidence type="ECO:0000256" key="3">
    <source>
        <dbReference type="ARBA" id="ARBA00022516"/>
    </source>
</evidence>
<evidence type="ECO:0000256" key="8">
    <source>
        <dbReference type="ARBA" id="ARBA00023098"/>
    </source>
</evidence>
<evidence type="ECO:0000256" key="2">
    <source>
        <dbReference type="ARBA" id="ARBA00013263"/>
    </source>
</evidence>
<dbReference type="InterPro" id="IPR011054">
    <property type="entry name" value="Rudment_hybrid_motif"/>
</dbReference>
<dbReference type="SUPFAM" id="SSF51230">
    <property type="entry name" value="Single hybrid motif"/>
    <property type="match status" value="1"/>
</dbReference>
<dbReference type="Pfam" id="PF08326">
    <property type="entry name" value="ACC_central"/>
    <property type="match status" value="1"/>
</dbReference>
<dbReference type="InterPro" id="IPR016185">
    <property type="entry name" value="PreATP-grasp_dom_sf"/>
</dbReference>
<dbReference type="InterPro" id="IPR005482">
    <property type="entry name" value="Biotin_COase_C"/>
</dbReference>
<dbReference type="FunFam" id="3.30.1490.20:FF:000003">
    <property type="entry name" value="acetyl-CoA carboxylase isoform X1"/>
    <property type="match status" value="1"/>
</dbReference>
<dbReference type="InterPro" id="IPR005479">
    <property type="entry name" value="CPAse_ATP-bd"/>
</dbReference>
<dbReference type="InterPro" id="IPR013537">
    <property type="entry name" value="AcCoA_COase_cen"/>
</dbReference>
<comment type="cofactor">
    <cofactor evidence="1">
        <name>biotin</name>
        <dbReference type="ChEBI" id="CHEBI:57586"/>
    </cofactor>
</comment>
<dbReference type="InterPro" id="IPR011763">
    <property type="entry name" value="COA_CT_C"/>
</dbReference>
<evidence type="ECO:0000259" key="14">
    <source>
        <dbReference type="PROSITE" id="PS50979"/>
    </source>
</evidence>
<dbReference type="Proteomes" id="UP000660611">
    <property type="component" value="Unassembled WGS sequence"/>
</dbReference>
<evidence type="ECO:0000256" key="7">
    <source>
        <dbReference type="ARBA" id="ARBA00022840"/>
    </source>
</evidence>
<sequence length="1823" mass="196781">MFSRVAIVNRGEAAMRLIHAVRDLSAETGTRIETVALFTDADRTATFVREADIAYPLGPASARPYLDHAVLEQALVRTGADAAWVGWGFVAEDPTFAELCDKLGVTFVGPSAEAMRKLGDKIGSKLMAEEVGVPVAPWSRGAVATLDDALRAGEEIGYPLMLKATAGGGGRGIRMVASAADLTDAYERTSQEALRAFGSGVVFLERLVTGARHVEVQVIADGQGTAWALGVRDCSVQRRNQKIIEESASPVLSPDQTAELKASAERLAVAVGYRGACTVEFLYHPGERLFAFLEVNTRLQVEHPITEITTGTDLVKLQLHVAGGGRLEGPQPVEIGHAVEARLNAEDPDRDFAPSPGRIARLALPAGPGIRVDTGVSEGDTIPADFDSMIAKIIAYGRDRTEALGRLRRAMAETTVIIEGGTTNKSFVLDLLDQPEVIDASADTGWIDRVRAEGRLVSHRHSAIALAAAAIEAYQDEEEISRHRLLSTAHGGRPQVQHETGRPLDLKLRGAGYRVSVARTGPKRYRVGVSGGGDVHPVDVEIERFDEHSGRIVVNGHRFRLVTATHGPIHLVEVDGTTHRISRDEGGVVRSPAPALVVATPLTVGDEVEAGAPILVLESMKMETVLRAPFRARVRECPVSVGSQVETGAPLMRLEPLADSSDVAATAEVAEIAEIELPPEPVDVSAADRVERGLQDLCSLLLGFDVDPQDGRRLLSGYLAARAELGGRPLEGELNLLTVFADLSELSRNKPGGEFDDEPGSPVHSPREFFHSYLQSLDVERAGLPEGFQAKLRKALAHYGVTELDRTPELESAVFRIFLAQQRMSTDVAVVSELLRQWLAGLPPLESLSERAGLTLEHLVEATQVRFPAVSDLARGVVFRWFAQPLLRRNRAKVYAAVREDLHHLDDNPDAPDRAERIQAMVASAEPLVRLIGQRIGRPGRDHAPLLEVLTRRYYGNRALSDVQLREVAGCRFVTADRTDSSGVVRIVTTAVDIAALPHALGAVTELALGIADNGLVADLYVTWEDQPDADAMAVRLGELLAEQALPAGVRRITTTVAGTSGAVMHHHFTFRPSGSLFIEDRLIRGLHPQIAQRLQLHRLREFDLTRLPSADEEVYLFKAVARSNPSDERLIAMGQVRDLTPLREADGRLVALPAVEDAITAGLDAIRNIQAQRPQNKRFDTNRILMYVWPSTELTGDELNALVQRILPTTAGAGLEEVQFIARQRNSAGDLSEVAVRITFDPGHGVQLFVDKPSTEPLQPLDDYRQKVLRAARRGNVYPYELTDLLGTFVEHDLVDGVLVPVDRPKGRNTAAIVAGVVTTPTERHPEGITRVVLLGDPTKALGALAEPECSRVIAALDLAASMRVPLEWFALSAGAKISMSSGTENMDWVAAALKRIVTFTQDGGEINIVVAGINVGAQPYWNAEATMLMHTKGILVMTPDSAMVLTGKQSLDFSGGVSAEDNYGIGGYDRVMGPNGQAQYWAPHLPAARDVLMAHYDHTYVVPGETGPRRAVTTDGVDRDVSDFPHVLAGSDFTTVGQIFSAAHNPDRKKPFDIRTVMRALSDQDHPVLERWAGMADAETSAVQDVHIGGWPVCLIGIESRSVPRRGFPPTDGPDTYTAGTLFPRSSKKTARAINAASGNRPLVVLANLSGFDGSPESMRKLQLEYGAEIGRAIVNFEGPIVFCVISRYHGGAFVVFSKALNPNMTVLALEGSFASVLGGAPAAAVVFTGDVNNRTATDPRVTDLQARITAASGAERAALNAQLAEVHSAVRAEKLGEVAAEFDRVHNIQRAVTVGSVDAIISAAELRPRIIEAIEHGLKR</sequence>
<dbReference type="SUPFAM" id="SSF52440">
    <property type="entry name" value="PreATP-grasp domain"/>
    <property type="match status" value="1"/>
</dbReference>
<keyword evidence="5 11" id="KW-0547">Nucleotide-binding</keyword>
<dbReference type="InterPro" id="IPR011053">
    <property type="entry name" value="Single_hybrid_motif"/>
</dbReference>
<keyword evidence="4" id="KW-0436">Ligase</keyword>
<proteinExistence type="predicted"/>
<dbReference type="PROSITE" id="PS50979">
    <property type="entry name" value="BC"/>
    <property type="match status" value="1"/>
</dbReference>
<keyword evidence="7 11" id="KW-0067">ATP-binding</keyword>
<dbReference type="Gene3D" id="2.40.50.100">
    <property type="match status" value="1"/>
</dbReference>
<dbReference type="Pfam" id="PF02786">
    <property type="entry name" value="CPSase_L_D2"/>
    <property type="match status" value="1"/>
</dbReference>
<dbReference type="InterPro" id="IPR050856">
    <property type="entry name" value="Biotin_carboxylase_complex"/>
</dbReference>
<evidence type="ECO:0000256" key="5">
    <source>
        <dbReference type="ARBA" id="ARBA00022741"/>
    </source>
</evidence>
<dbReference type="PROSITE" id="PS00867">
    <property type="entry name" value="CPSASE_2"/>
    <property type="match status" value="1"/>
</dbReference>
<dbReference type="SUPFAM" id="SSF56059">
    <property type="entry name" value="Glutathione synthetase ATP-binding domain-like"/>
    <property type="match status" value="1"/>
</dbReference>
<dbReference type="SMART" id="SM00878">
    <property type="entry name" value="Biotin_carb_C"/>
    <property type="match status" value="1"/>
</dbReference>
<evidence type="ECO:0000259" key="13">
    <source>
        <dbReference type="PROSITE" id="PS50975"/>
    </source>
</evidence>
<dbReference type="InterPro" id="IPR034733">
    <property type="entry name" value="AcCoA_carboxyl_beta"/>
</dbReference>
<dbReference type="InterPro" id="IPR000089">
    <property type="entry name" value="Biotin_lipoyl"/>
</dbReference>
<dbReference type="GO" id="GO:0005524">
    <property type="term" value="F:ATP binding"/>
    <property type="evidence" value="ECO:0007669"/>
    <property type="project" value="UniProtKB-UniRule"/>
</dbReference>
<evidence type="ECO:0000313" key="16">
    <source>
        <dbReference type="EMBL" id="GIG43042.1"/>
    </source>
</evidence>
<dbReference type="Pfam" id="PF00364">
    <property type="entry name" value="Biotin_lipoyl"/>
    <property type="match status" value="1"/>
</dbReference>
<keyword evidence="6" id="KW-0276">Fatty acid metabolism</keyword>
<evidence type="ECO:0000256" key="9">
    <source>
        <dbReference type="ARBA" id="ARBA00023160"/>
    </source>
</evidence>
<dbReference type="Pfam" id="PF02785">
    <property type="entry name" value="Biotin_carb_C"/>
    <property type="match status" value="1"/>
</dbReference>
<dbReference type="EMBL" id="BONQ01000018">
    <property type="protein sequence ID" value="GIG43042.1"/>
    <property type="molecule type" value="Genomic_DNA"/>
</dbReference>
<organism evidence="16 17">
    <name type="scientific">Dactylosporangium siamense</name>
    <dbReference type="NCBI Taxonomy" id="685454"/>
    <lineage>
        <taxon>Bacteria</taxon>
        <taxon>Bacillati</taxon>
        <taxon>Actinomycetota</taxon>
        <taxon>Actinomycetes</taxon>
        <taxon>Micromonosporales</taxon>
        <taxon>Micromonosporaceae</taxon>
        <taxon>Dactylosporangium</taxon>
    </lineage>
</organism>
<dbReference type="Gene3D" id="3.30.470.20">
    <property type="entry name" value="ATP-grasp fold, B domain"/>
    <property type="match status" value="1"/>
</dbReference>
<keyword evidence="3" id="KW-0444">Lipid biosynthesis</keyword>
<dbReference type="EC" id="6.3.4.14" evidence="2"/>
<dbReference type="GO" id="GO:0003989">
    <property type="term" value="F:acetyl-CoA carboxylase activity"/>
    <property type="evidence" value="ECO:0007669"/>
    <property type="project" value="InterPro"/>
</dbReference>
<dbReference type="PROSITE" id="PS00866">
    <property type="entry name" value="CPSASE_1"/>
    <property type="match status" value="1"/>
</dbReference>
<dbReference type="GO" id="GO:0004075">
    <property type="term" value="F:biotin carboxylase activity"/>
    <property type="evidence" value="ECO:0007669"/>
    <property type="project" value="UniProtKB-EC"/>
</dbReference>
<evidence type="ECO:0000256" key="1">
    <source>
        <dbReference type="ARBA" id="ARBA00001953"/>
    </source>
</evidence>
<feature type="domain" description="Lipoyl-binding" evidence="12">
    <location>
        <begin position="572"/>
        <end position="655"/>
    </location>
</feature>
<dbReference type="RefSeq" id="WP_203844913.1">
    <property type="nucleotide sequence ID" value="NZ_BAAAVW010000002.1"/>
</dbReference>
<dbReference type="Pfam" id="PF00289">
    <property type="entry name" value="Biotin_carb_N"/>
    <property type="match status" value="1"/>
</dbReference>
<accession>A0A919PF52</accession>
<dbReference type="PROSITE" id="PS50989">
    <property type="entry name" value="COA_CT_CTER"/>
    <property type="match status" value="1"/>
</dbReference>
<evidence type="ECO:0000256" key="10">
    <source>
        <dbReference type="ARBA" id="ARBA00023267"/>
    </source>
</evidence>
<reference evidence="16" key="1">
    <citation type="submission" date="2021-01" db="EMBL/GenBank/DDBJ databases">
        <title>Whole genome shotgun sequence of Dactylosporangium siamense NBRC 106093.</title>
        <authorList>
            <person name="Komaki H."/>
            <person name="Tamura T."/>
        </authorList>
    </citation>
    <scope>NUCLEOTIDE SEQUENCE</scope>
    <source>
        <strain evidence="16">NBRC 106093</strain>
    </source>
</reference>
<dbReference type="PANTHER" id="PTHR18866">
    <property type="entry name" value="CARBOXYLASE:PYRUVATE/ACETYL-COA/PROPIONYL-COA CARBOXYLASE"/>
    <property type="match status" value="1"/>
</dbReference>